<evidence type="ECO:0000256" key="2">
    <source>
        <dbReference type="SAM" id="Phobius"/>
    </source>
</evidence>
<evidence type="ECO:0000313" key="5">
    <source>
        <dbReference type="Proteomes" id="UP001295684"/>
    </source>
</evidence>
<evidence type="ECO:0000256" key="1">
    <source>
        <dbReference type="SAM" id="MobiDB-lite"/>
    </source>
</evidence>
<keyword evidence="2" id="KW-0472">Membrane</keyword>
<feature type="transmembrane region" description="Helical" evidence="2">
    <location>
        <begin position="239"/>
        <end position="264"/>
    </location>
</feature>
<keyword evidence="5" id="KW-1185">Reference proteome</keyword>
<gene>
    <name evidence="4" type="ORF">ECRASSUSDP1_LOCUS5895</name>
</gene>
<reference evidence="4" key="1">
    <citation type="submission" date="2023-07" db="EMBL/GenBank/DDBJ databases">
        <authorList>
            <consortium name="AG Swart"/>
            <person name="Singh M."/>
            <person name="Singh A."/>
            <person name="Seah K."/>
            <person name="Emmerich C."/>
        </authorList>
    </citation>
    <scope>NUCLEOTIDE SEQUENCE</scope>
    <source>
        <strain evidence="4">DP1</strain>
    </source>
</reference>
<keyword evidence="2" id="KW-0812">Transmembrane</keyword>
<evidence type="ECO:0000256" key="3">
    <source>
        <dbReference type="SAM" id="SignalP"/>
    </source>
</evidence>
<accession>A0AAD1UAU3</accession>
<proteinExistence type="predicted"/>
<organism evidence="4 5">
    <name type="scientific">Euplotes crassus</name>
    <dbReference type="NCBI Taxonomy" id="5936"/>
    <lineage>
        <taxon>Eukaryota</taxon>
        <taxon>Sar</taxon>
        <taxon>Alveolata</taxon>
        <taxon>Ciliophora</taxon>
        <taxon>Intramacronucleata</taxon>
        <taxon>Spirotrichea</taxon>
        <taxon>Hypotrichia</taxon>
        <taxon>Euplotida</taxon>
        <taxon>Euplotidae</taxon>
        <taxon>Moneuplotes</taxon>
    </lineage>
</organism>
<protein>
    <submittedName>
        <fullName evidence="4">Uncharacterized protein</fullName>
    </submittedName>
</protein>
<comment type="caution">
    <text evidence="4">The sequence shown here is derived from an EMBL/GenBank/DDBJ whole genome shotgun (WGS) entry which is preliminary data.</text>
</comment>
<feature type="region of interest" description="Disordered" evidence="1">
    <location>
        <begin position="274"/>
        <end position="296"/>
    </location>
</feature>
<sequence length="319" mass="33052">MIKLSFAIGLKAFTLLIFCCLCKTDGFGRNLAVSTSQSACKSCVDNSSQKWCAPVGNTQVNGECCSSGDTSGYCASSSSYACSGSSTIQGNAGLILCPDATSKCGYTDHSLRNTTTKLSIVSSVSSTAVCTQRFYKLSGSITQVKIVMNNIYGATATVYRGPRGEGNYTMLGSLLKGYTATISFSTNTDVYLLVVPSSASNLLNITVFGAIASSSSNSSGSSSSGGDSISDGSKTNLTALWVVLGILGGIALIGGAIFAVVLIYKKNKKNASLKASQKHGSDPNKTTVHVNPNGFHNPDTVPCKLLLTVLGQPTPKTQN</sequence>
<feature type="signal peptide" evidence="3">
    <location>
        <begin position="1"/>
        <end position="26"/>
    </location>
</feature>
<keyword evidence="3" id="KW-0732">Signal</keyword>
<dbReference type="Proteomes" id="UP001295684">
    <property type="component" value="Unassembled WGS sequence"/>
</dbReference>
<name>A0AAD1UAU3_EUPCR</name>
<feature type="chain" id="PRO_5042029272" evidence="3">
    <location>
        <begin position="27"/>
        <end position="319"/>
    </location>
</feature>
<keyword evidence="2" id="KW-1133">Transmembrane helix</keyword>
<dbReference type="EMBL" id="CAMPGE010005705">
    <property type="protein sequence ID" value="CAI2364550.1"/>
    <property type="molecule type" value="Genomic_DNA"/>
</dbReference>
<evidence type="ECO:0000313" key="4">
    <source>
        <dbReference type="EMBL" id="CAI2364550.1"/>
    </source>
</evidence>
<dbReference type="AlphaFoldDB" id="A0AAD1UAU3"/>